<dbReference type="Proteomes" id="UP000295554">
    <property type="component" value="Unassembled WGS sequence"/>
</dbReference>
<proteinExistence type="predicted"/>
<dbReference type="SUPFAM" id="SSF53686">
    <property type="entry name" value="Tryptophan synthase beta subunit-like PLP-dependent enzymes"/>
    <property type="match status" value="1"/>
</dbReference>
<comment type="cofactor">
    <cofactor evidence="1">
        <name>pyridoxal 5'-phosphate</name>
        <dbReference type="ChEBI" id="CHEBI:597326"/>
    </cofactor>
</comment>
<name>A0A4R5LPN8_9GAMM</name>
<dbReference type="GO" id="GO:0003941">
    <property type="term" value="F:L-serine ammonia-lyase activity"/>
    <property type="evidence" value="ECO:0007669"/>
    <property type="project" value="TreeGrafter"/>
</dbReference>
<keyword evidence="6" id="KW-1185">Reference proteome</keyword>
<dbReference type="AlphaFoldDB" id="A0A4R5LPN8"/>
<dbReference type="PANTHER" id="PTHR48078:SF7">
    <property type="entry name" value="BLL6502 PROTEIN"/>
    <property type="match status" value="1"/>
</dbReference>
<keyword evidence="2" id="KW-0663">Pyridoxal phosphate</keyword>
<evidence type="ECO:0000256" key="2">
    <source>
        <dbReference type="ARBA" id="ARBA00022898"/>
    </source>
</evidence>
<dbReference type="CDD" id="cd01562">
    <property type="entry name" value="Thr-dehyd"/>
    <property type="match status" value="1"/>
</dbReference>
<sequence>MLSLSLEDLQCAAEIVYRQVLPTPQINWPLLSERCGCEVWVKHENHNLTGAFKVRGGLVYMQRLLQREPDCPGVVTATRGNHGQSVALAAGLNDLPAIIVVPEGNSSDKNRAMAALGGELIVHGRDFNASVEHAAALAATRGLHRMPSFHSDLVAGVASYALEFFRAQPGLQRVYVPIGLGSGICGMISARNALGLDVQIVGVVATGAPCYQRSLAAGKCISTDTADTFADGLAVRVPDPQALALMQGNVDEIVAVSDAQISQAMTWLFSDTHNVAEGAGAAALAALYQQRERNRGSRVGVVLSGGNVDASLYSRILLQQGG</sequence>
<dbReference type="Pfam" id="PF00291">
    <property type="entry name" value="PALP"/>
    <property type="match status" value="1"/>
</dbReference>
<evidence type="ECO:0000256" key="3">
    <source>
        <dbReference type="ARBA" id="ARBA00023239"/>
    </source>
</evidence>
<dbReference type="EMBL" id="SMSE01000003">
    <property type="protein sequence ID" value="TDG12441.1"/>
    <property type="molecule type" value="Genomic_DNA"/>
</dbReference>
<dbReference type="GO" id="GO:0006567">
    <property type="term" value="P:L-threonine catabolic process"/>
    <property type="evidence" value="ECO:0007669"/>
    <property type="project" value="TreeGrafter"/>
</dbReference>
<dbReference type="InterPro" id="IPR050147">
    <property type="entry name" value="Ser/Thr_Dehydratase"/>
</dbReference>
<dbReference type="GO" id="GO:0006565">
    <property type="term" value="P:L-serine catabolic process"/>
    <property type="evidence" value="ECO:0007669"/>
    <property type="project" value="TreeGrafter"/>
</dbReference>
<feature type="domain" description="Tryptophan synthase beta chain-like PALP" evidence="4">
    <location>
        <begin position="19"/>
        <end position="305"/>
    </location>
</feature>
<evidence type="ECO:0000313" key="6">
    <source>
        <dbReference type="Proteomes" id="UP000295554"/>
    </source>
</evidence>
<protein>
    <submittedName>
        <fullName evidence="5">Threonine dehydratase</fullName>
    </submittedName>
</protein>
<dbReference type="RefSeq" id="WP_133213237.1">
    <property type="nucleotide sequence ID" value="NZ_SMSE01000003.1"/>
</dbReference>
<evidence type="ECO:0000256" key="1">
    <source>
        <dbReference type="ARBA" id="ARBA00001933"/>
    </source>
</evidence>
<dbReference type="NCBIfam" id="NF004771">
    <property type="entry name" value="PRK06110.1"/>
    <property type="match status" value="1"/>
</dbReference>
<dbReference type="GO" id="GO:0009097">
    <property type="term" value="P:isoleucine biosynthetic process"/>
    <property type="evidence" value="ECO:0007669"/>
    <property type="project" value="TreeGrafter"/>
</dbReference>
<dbReference type="OrthoDB" id="9811476at2"/>
<evidence type="ECO:0000259" key="4">
    <source>
        <dbReference type="Pfam" id="PF00291"/>
    </source>
</evidence>
<evidence type="ECO:0000313" key="5">
    <source>
        <dbReference type="EMBL" id="TDG12441.1"/>
    </source>
</evidence>
<reference evidence="5 6" key="1">
    <citation type="submission" date="2019-03" db="EMBL/GenBank/DDBJ databases">
        <title>Seongchinamella monodicae gen. nov., sp. nov., a novel member of the Gammaproteobacteria isolated from a tidal mudflat of beach.</title>
        <authorList>
            <person name="Yang H.G."/>
            <person name="Kang J.W."/>
            <person name="Lee S.D."/>
        </authorList>
    </citation>
    <scope>NUCLEOTIDE SEQUENCE [LARGE SCALE GENOMIC DNA]</scope>
    <source>
        <strain evidence="5 6">GH4-78</strain>
    </source>
</reference>
<dbReference type="InterPro" id="IPR001926">
    <property type="entry name" value="TrpB-like_PALP"/>
</dbReference>
<keyword evidence="3" id="KW-0456">Lyase</keyword>
<accession>A0A4R5LPN8</accession>
<organism evidence="5 6">
    <name type="scientific">Seongchinamella unica</name>
    <dbReference type="NCBI Taxonomy" id="2547392"/>
    <lineage>
        <taxon>Bacteria</taxon>
        <taxon>Pseudomonadati</taxon>
        <taxon>Pseudomonadota</taxon>
        <taxon>Gammaproteobacteria</taxon>
        <taxon>Cellvibrionales</taxon>
        <taxon>Halieaceae</taxon>
        <taxon>Seongchinamella</taxon>
    </lineage>
</organism>
<dbReference type="PANTHER" id="PTHR48078">
    <property type="entry name" value="THREONINE DEHYDRATASE, MITOCHONDRIAL-RELATED"/>
    <property type="match status" value="1"/>
</dbReference>
<comment type="caution">
    <text evidence="5">The sequence shown here is derived from an EMBL/GenBank/DDBJ whole genome shotgun (WGS) entry which is preliminary data.</text>
</comment>
<dbReference type="InterPro" id="IPR036052">
    <property type="entry name" value="TrpB-like_PALP_sf"/>
</dbReference>
<dbReference type="Gene3D" id="3.40.50.1100">
    <property type="match status" value="2"/>
</dbReference>
<dbReference type="GO" id="GO:0004794">
    <property type="term" value="F:threonine deaminase activity"/>
    <property type="evidence" value="ECO:0007669"/>
    <property type="project" value="TreeGrafter"/>
</dbReference>
<gene>
    <name evidence="5" type="ORF">E2F43_12610</name>
</gene>